<protein>
    <recommendedName>
        <fullName evidence="5">Competence protein CoiA</fullName>
    </recommendedName>
</protein>
<organism evidence="3 4">
    <name type="scientific">Jeotgalibaca dankookensis</name>
    <dbReference type="NCBI Taxonomy" id="708126"/>
    <lineage>
        <taxon>Bacteria</taxon>
        <taxon>Bacillati</taxon>
        <taxon>Bacillota</taxon>
        <taxon>Bacilli</taxon>
        <taxon>Lactobacillales</taxon>
        <taxon>Carnobacteriaceae</taxon>
        <taxon>Jeotgalibaca</taxon>
    </lineage>
</organism>
<evidence type="ECO:0000313" key="4">
    <source>
        <dbReference type="Proteomes" id="UP000188993"/>
    </source>
</evidence>
<dbReference type="EMBL" id="CP019728">
    <property type="protein sequence ID" value="AQS52796.1"/>
    <property type="molecule type" value="Genomic_DNA"/>
</dbReference>
<dbReference type="OrthoDB" id="3784230at2"/>
<dbReference type="PIRSF" id="PIRSF007487">
    <property type="entry name" value="Competence-induced_CoiA_bac"/>
    <property type="match status" value="1"/>
</dbReference>
<dbReference type="KEGG" id="jda:BW727_100403"/>
<feature type="domain" description="Competence protein CoiA nuclease-like" evidence="1">
    <location>
        <begin position="59"/>
        <end position="157"/>
    </location>
</feature>
<evidence type="ECO:0000259" key="2">
    <source>
        <dbReference type="Pfam" id="PF25164"/>
    </source>
</evidence>
<name>A0A1S6IMM3_9LACT</name>
<dbReference type="STRING" id="708126.BW727_100403"/>
<sequence>MFYAQTIEGRRVHANDYDRTQPLICPGCRARVYLKSGNKNVTHFAHYANSDCQQFSEGESQRHLLGKQLLYSWIKSQNIKVELEAWLPEMKQRPDLLLEIDHRRIALEYQCSPIPYKKLKERTQGYQNHGYEIYWICGIDYFPHERLRDKTRMFLQKNGSLVCLDSVNGLVYQFGDFQYNKYNKLTWVQQINNISLLNVNEFEKLYCDSIDRRVLQKTTMPYPKQIALLYKKDQRHRDFLSDLYVNQHALANLPAFLFTLPNKTLVYQIPAYMWKYAFLNQLQSRLTYSQVQTFIEKLPRYETLFYKEEPLLDFIKELEARKILKRIGKKEWQVSSFPLRNK</sequence>
<dbReference type="RefSeq" id="WP_062471374.1">
    <property type="nucleotide sequence ID" value="NZ_BBYN01000028.1"/>
</dbReference>
<dbReference type="Proteomes" id="UP000188993">
    <property type="component" value="Chromosome"/>
</dbReference>
<dbReference type="Pfam" id="PF25164">
    <property type="entry name" value="CoiA_N"/>
    <property type="match status" value="1"/>
</dbReference>
<feature type="domain" description="Competence protein CoiA-like N-terminal" evidence="2">
    <location>
        <begin position="17"/>
        <end position="54"/>
    </location>
</feature>
<evidence type="ECO:0000313" key="3">
    <source>
        <dbReference type="EMBL" id="AQS52796.1"/>
    </source>
</evidence>
<accession>A0A1S6IMM3</accession>
<gene>
    <name evidence="3" type="ORF">BW727_100403</name>
</gene>
<dbReference type="Pfam" id="PF06054">
    <property type="entry name" value="CoiA_nuc"/>
    <property type="match status" value="1"/>
</dbReference>
<proteinExistence type="predicted"/>
<dbReference type="InterPro" id="IPR057253">
    <property type="entry name" value="CoiA-like_N"/>
</dbReference>
<dbReference type="AlphaFoldDB" id="A0A1S6IMM3"/>
<evidence type="ECO:0000259" key="1">
    <source>
        <dbReference type="Pfam" id="PF06054"/>
    </source>
</evidence>
<reference evidence="3 4" key="1">
    <citation type="journal article" date="2014" name="Int. J. Syst. Evol. Microbiol.">
        <title>Jeotgalibaca dankookensis gen. nov., sp. nov., a member of the family Carnobacteriaceae, isolated from seujeot (Korean traditional food).</title>
        <authorList>
            <person name="Lee D.G."/>
            <person name="Trujillo M.E."/>
            <person name="Kang H."/>
            <person name="Ahn T.Y."/>
        </authorList>
    </citation>
    <scope>NUCLEOTIDE SEQUENCE [LARGE SCALE GENOMIC DNA]</scope>
    <source>
        <strain evidence="3 4">EX-07</strain>
    </source>
</reference>
<evidence type="ECO:0008006" key="5">
    <source>
        <dbReference type="Google" id="ProtNLM"/>
    </source>
</evidence>
<keyword evidence="4" id="KW-1185">Reference proteome</keyword>
<dbReference type="InterPro" id="IPR010330">
    <property type="entry name" value="CoiA_nuc"/>
</dbReference>
<dbReference type="InterPro" id="IPR021176">
    <property type="entry name" value="Competence-induced_CoiA"/>
</dbReference>